<dbReference type="EMBL" id="AZHW01000700">
    <property type="protein sequence ID" value="ETW97130.1"/>
    <property type="molecule type" value="Genomic_DNA"/>
</dbReference>
<keyword evidence="1" id="KW-0378">Hydrolase</keyword>
<dbReference type="PANTHER" id="PTHR43540">
    <property type="entry name" value="PEROXYUREIDOACRYLATE/UREIDOACRYLATE AMIDOHYDROLASE-RELATED"/>
    <property type="match status" value="1"/>
</dbReference>
<dbReference type="Gene3D" id="3.40.50.850">
    <property type="entry name" value="Isochorismatase-like"/>
    <property type="match status" value="1"/>
</dbReference>
<dbReference type="PATRIC" id="fig|1429438.4.peg.4596"/>
<reference evidence="3 4" key="1">
    <citation type="journal article" date="2014" name="Nature">
        <title>An environmental bacterial taxon with a large and distinct metabolic repertoire.</title>
        <authorList>
            <person name="Wilson M.C."/>
            <person name="Mori T."/>
            <person name="Ruckert C."/>
            <person name="Uria A.R."/>
            <person name="Helf M.J."/>
            <person name="Takada K."/>
            <person name="Gernert C."/>
            <person name="Steffens U.A."/>
            <person name="Heycke N."/>
            <person name="Schmitt S."/>
            <person name="Rinke C."/>
            <person name="Helfrich E.J."/>
            <person name="Brachmann A.O."/>
            <person name="Gurgui C."/>
            <person name="Wakimoto T."/>
            <person name="Kracht M."/>
            <person name="Crusemann M."/>
            <person name="Hentschel U."/>
            <person name="Abe I."/>
            <person name="Matsunaga S."/>
            <person name="Kalinowski J."/>
            <person name="Takeyama H."/>
            <person name="Piel J."/>
        </authorList>
    </citation>
    <scope>NUCLEOTIDE SEQUENCE [LARGE SCALE GENOMIC DNA]</scope>
    <source>
        <strain evidence="4">TSY1</strain>
    </source>
</reference>
<feature type="domain" description="Isochorismatase-like" evidence="2">
    <location>
        <begin position="33"/>
        <end position="220"/>
    </location>
</feature>
<organism evidence="3 4">
    <name type="scientific">Entotheonella factor</name>
    <dbReference type="NCBI Taxonomy" id="1429438"/>
    <lineage>
        <taxon>Bacteria</taxon>
        <taxon>Pseudomonadati</taxon>
        <taxon>Nitrospinota/Tectimicrobiota group</taxon>
        <taxon>Candidatus Tectimicrobiota</taxon>
        <taxon>Candidatus Entotheonellia</taxon>
        <taxon>Candidatus Entotheonellales</taxon>
        <taxon>Candidatus Entotheonellaceae</taxon>
        <taxon>Candidatus Entotheonella</taxon>
    </lineage>
</organism>
<dbReference type="SUPFAM" id="SSF52499">
    <property type="entry name" value="Isochorismatase-like hydrolases"/>
    <property type="match status" value="1"/>
</dbReference>
<dbReference type="AlphaFoldDB" id="W4LHC9"/>
<dbReference type="Pfam" id="PF00857">
    <property type="entry name" value="Isochorismatase"/>
    <property type="match status" value="1"/>
</dbReference>
<dbReference type="InterPro" id="IPR036380">
    <property type="entry name" value="Isochorismatase-like_sf"/>
</dbReference>
<gene>
    <name evidence="3" type="ORF">ETSY1_23925</name>
</gene>
<dbReference type="GO" id="GO:0016787">
    <property type="term" value="F:hydrolase activity"/>
    <property type="evidence" value="ECO:0007669"/>
    <property type="project" value="UniProtKB-KW"/>
</dbReference>
<evidence type="ECO:0000313" key="3">
    <source>
        <dbReference type="EMBL" id="ETW97130.1"/>
    </source>
</evidence>
<sequence length="232" mass="25416">MHQTNIHPDIVDIIKQKRGGKLHVHDTLDPARTALVVVDMQVAFLKPGLPSEVPMAREIVPTINRLARAFRAAGGTVVWVYNTFTEAIFEQWSSFLGGTYAPEVARAVAGQLMEGAEGHPIWPEMDVQDEDVRVAKDRFSAFLPGASDIEEQLHRRGIDTVAITGTLTNVCCESSARDAMMRNFHVIMLPDGNATYNDVLHNASLTTLSITFADLMTSDEVINALGQGDQTS</sequence>
<evidence type="ECO:0000259" key="2">
    <source>
        <dbReference type="Pfam" id="PF00857"/>
    </source>
</evidence>
<proteinExistence type="predicted"/>
<evidence type="ECO:0000256" key="1">
    <source>
        <dbReference type="ARBA" id="ARBA00022801"/>
    </source>
</evidence>
<dbReference type="PANTHER" id="PTHR43540:SF6">
    <property type="entry name" value="ISOCHORISMATASE-LIKE DOMAIN-CONTAINING PROTEIN"/>
    <property type="match status" value="1"/>
</dbReference>
<evidence type="ECO:0000313" key="4">
    <source>
        <dbReference type="Proteomes" id="UP000019141"/>
    </source>
</evidence>
<dbReference type="HOGENOM" id="CLU_068979_8_2_7"/>
<protein>
    <recommendedName>
        <fullName evidence="2">Isochorismatase-like domain-containing protein</fullName>
    </recommendedName>
</protein>
<dbReference type="InterPro" id="IPR000868">
    <property type="entry name" value="Isochorismatase-like_dom"/>
</dbReference>
<comment type="caution">
    <text evidence="3">The sequence shown here is derived from an EMBL/GenBank/DDBJ whole genome shotgun (WGS) entry which is preliminary data.</text>
</comment>
<accession>W4LHC9</accession>
<dbReference type="CDD" id="cd00431">
    <property type="entry name" value="cysteine_hydrolases"/>
    <property type="match status" value="1"/>
</dbReference>
<dbReference type="InterPro" id="IPR050272">
    <property type="entry name" value="Isochorismatase-like_hydrls"/>
</dbReference>
<dbReference type="Proteomes" id="UP000019141">
    <property type="component" value="Unassembled WGS sequence"/>
</dbReference>
<name>W4LHC9_ENTF1</name>
<keyword evidence="4" id="KW-1185">Reference proteome</keyword>